<reference evidence="5 6" key="1">
    <citation type="submission" date="2020-03" db="EMBL/GenBank/DDBJ databases">
        <title>Genomic Encyclopedia of Type Strains, Phase IV (KMG-IV): sequencing the most valuable type-strain genomes for metagenomic binning, comparative biology and taxonomic classification.</title>
        <authorList>
            <person name="Goeker M."/>
        </authorList>
    </citation>
    <scope>NUCLEOTIDE SEQUENCE [LARGE SCALE GENOMIC DNA]</scope>
    <source>
        <strain evidence="5 6">DSM 5718</strain>
    </source>
</reference>
<dbReference type="CDD" id="cd18104">
    <property type="entry name" value="SpoU-like_RNA-MTase"/>
    <property type="match status" value="1"/>
</dbReference>
<protein>
    <submittedName>
        <fullName evidence="5">TrmH family RNA methyltransferase</fullName>
    </submittedName>
</protein>
<dbReference type="AlphaFoldDB" id="A0A846MN96"/>
<dbReference type="RefSeq" id="WP_166918220.1">
    <property type="nucleotide sequence ID" value="NZ_JAASRN010000001.1"/>
</dbReference>
<sequence length="266" mass="29391">MPYPLIQSAQNPKIKRLYQLHKSHARKQEGLILIEGKKEISLALQAGIQLESLFFYPRYTPESWIESLPLDKQKVRIFEVSEEAMQKIAYRPESGVVATAPPPVRRLDDLQLPSNPLLIVVEAIEKPGNLGAILRTADAASVDALIVCDPQTDLFNPNVIRSSLGCIFTVPTICAPSETVIAWLKKRGVCIYTAALNASIPYHTADFTRPSALVFGTEATGLSDTWLQAADQNIIIPMSGYIDSLNVSNACAIITFEAKRQRGFKR</sequence>
<comment type="similarity">
    <text evidence="1">Belongs to the class IV-like SAM-binding methyltransferase superfamily. RNA methyltransferase TrmH family.</text>
</comment>
<evidence type="ECO:0000256" key="1">
    <source>
        <dbReference type="ARBA" id="ARBA00007228"/>
    </source>
</evidence>
<evidence type="ECO:0000313" key="5">
    <source>
        <dbReference type="EMBL" id="NIK72931.1"/>
    </source>
</evidence>
<dbReference type="InterPro" id="IPR001537">
    <property type="entry name" value="SpoU_MeTrfase"/>
</dbReference>
<dbReference type="Proteomes" id="UP000537126">
    <property type="component" value="Unassembled WGS sequence"/>
</dbReference>
<dbReference type="InterPro" id="IPR051259">
    <property type="entry name" value="rRNA_Methyltransferase"/>
</dbReference>
<dbReference type="Pfam" id="PF22435">
    <property type="entry name" value="MRM3-like_sub_bind"/>
    <property type="match status" value="1"/>
</dbReference>
<keyword evidence="2 5" id="KW-0489">Methyltransferase</keyword>
<dbReference type="SUPFAM" id="SSF75217">
    <property type="entry name" value="alpha/beta knot"/>
    <property type="match status" value="1"/>
</dbReference>
<dbReference type="Gene3D" id="3.40.1280.10">
    <property type="match status" value="1"/>
</dbReference>
<dbReference type="SUPFAM" id="SSF55315">
    <property type="entry name" value="L30e-like"/>
    <property type="match status" value="1"/>
</dbReference>
<evidence type="ECO:0000256" key="2">
    <source>
        <dbReference type="ARBA" id="ARBA00022603"/>
    </source>
</evidence>
<dbReference type="InterPro" id="IPR029028">
    <property type="entry name" value="Alpha/beta_knot_MTases"/>
</dbReference>
<dbReference type="EMBL" id="JAASRN010000001">
    <property type="protein sequence ID" value="NIK72931.1"/>
    <property type="molecule type" value="Genomic_DNA"/>
</dbReference>
<name>A0A846MN96_9BACT</name>
<proteinExistence type="inferred from homology"/>
<comment type="caution">
    <text evidence="5">The sequence shown here is derived from an EMBL/GenBank/DDBJ whole genome shotgun (WGS) entry which is preliminary data.</text>
</comment>
<dbReference type="InterPro" id="IPR013123">
    <property type="entry name" value="SpoU_subst-bd"/>
</dbReference>
<evidence type="ECO:0000259" key="4">
    <source>
        <dbReference type="SMART" id="SM00967"/>
    </source>
</evidence>
<keyword evidence="6" id="KW-1185">Reference proteome</keyword>
<dbReference type="GO" id="GO:0006396">
    <property type="term" value="P:RNA processing"/>
    <property type="evidence" value="ECO:0007669"/>
    <property type="project" value="InterPro"/>
</dbReference>
<organism evidence="5 6">
    <name type="scientific">Thermonema lapsum</name>
    <dbReference type="NCBI Taxonomy" id="28195"/>
    <lineage>
        <taxon>Bacteria</taxon>
        <taxon>Pseudomonadati</taxon>
        <taxon>Bacteroidota</taxon>
        <taxon>Cytophagia</taxon>
        <taxon>Cytophagales</taxon>
        <taxon>Thermonemataceae</taxon>
        <taxon>Thermonema</taxon>
    </lineage>
</organism>
<gene>
    <name evidence="5" type="ORF">FHS56_000417</name>
</gene>
<dbReference type="SMART" id="SM00967">
    <property type="entry name" value="SpoU_sub_bind"/>
    <property type="match status" value="1"/>
</dbReference>
<dbReference type="Pfam" id="PF00588">
    <property type="entry name" value="SpoU_methylase"/>
    <property type="match status" value="1"/>
</dbReference>
<evidence type="ECO:0000256" key="3">
    <source>
        <dbReference type="ARBA" id="ARBA00022679"/>
    </source>
</evidence>
<accession>A0A846MN96</accession>
<evidence type="ECO:0000313" key="6">
    <source>
        <dbReference type="Proteomes" id="UP000537126"/>
    </source>
</evidence>
<dbReference type="GO" id="GO:0032259">
    <property type="term" value="P:methylation"/>
    <property type="evidence" value="ECO:0007669"/>
    <property type="project" value="UniProtKB-KW"/>
</dbReference>
<dbReference type="Gene3D" id="3.30.1330.30">
    <property type="match status" value="1"/>
</dbReference>
<feature type="domain" description="RNA 2-O ribose methyltransferase substrate binding" evidence="4">
    <location>
        <begin position="33"/>
        <end position="106"/>
    </location>
</feature>
<dbReference type="InterPro" id="IPR029064">
    <property type="entry name" value="Ribosomal_eL30-like_sf"/>
</dbReference>
<dbReference type="InterPro" id="IPR053888">
    <property type="entry name" value="MRM3-like_sub_bind"/>
</dbReference>
<dbReference type="PANTHER" id="PTHR43191">
    <property type="entry name" value="RRNA METHYLTRANSFERASE 3"/>
    <property type="match status" value="1"/>
</dbReference>
<dbReference type="PANTHER" id="PTHR43191:SF2">
    <property type="entry name" value="RRNA METHYLTRANSFERASE 3, MITOCHONDRIAL"/>
    <property type="match status" value="1"/>
</dbReference>
<keyword evidence="3 5" id="KW-0808">Transferase</keyword>
<dbReference type="InterPro" id="IPR029026">
    <property type="entry name" value="tRNA_m1G_MTases_N"/>
</dbReference>
<dbReference type="GO" id="GO:0005737">
    <property type="term" value="C:cytoplasm"/>
    <property type="evidence" value="ECO:0007669"/>
    <property type="project" value="UniProtKB-ARBA"/>
</dbReference>
<dbReference type="GO" id="GO:0008173">
    <property type="term" value="F:RNA methyltransferase activity"/>
    <property type="evidence" value="ECO:0007669"/>
    <property type="project" value="InterPro"/>
</dbReference>
<dbReference type="GO" id="GO:0003723">
    <property type="term" value="F:RNA binding"/>
    <property type="evidence" value="ECO:0007669"/>
    <property type="project" value="InterPro"/>
</dbReference>